<proteinExistence type="predicted"/>
<gene>
    <name evidence="2" type="ordered locus">Adeg_1717</name>
</gene>
<dbReference type="PANTHER" id="PTHR40278">
    <property type="entry name" value="DNA UTILIZATION PROTEIN HOFN"/>
    <property type="match status" value="1"/>
</dbReference>
<dbReference type="Pfam" id="PF05137">
    <property type="entry name" value="PilN"/>
    <property type="match status" value="1"/>
</dbReference>
<evidence type="ECO:0000313" key="2">
    <source>
        <dbReference type="EMBL" id="ACX52809.1"/>
    </source>
</evidence>
<accession>C9R930</accession>
<protein>
    <submittedName>
        <fullName evidence="2">Fimbrial assembly family protein</fullName>
    </submittedName>
</protein>
<keyword evidence="1" id="KW-1133">Transmembrane helix</keyword>
<dbReference type="AlphaFoldDB" id="C9R930"/>
<dbReference type="OrthoDB" id="1724491at2"/>
<feature type="transmembrane region" description="Helical" evidence="1">
    <location>
        <begin position="23"/>
        <end position="49"/>
    </location>
</feature>
<reference evidence="2 3" key="1">
    <citation type="submission" date="2009-10" db="EMBL/GenBank/DDBJ databases">
        <title>Complete sequence of chromosome of Ammonifex degensii KC4.</title>
        <authorList>
            <consortium name="US DOE Joint Genome Institute"/>
            <person name="Kerfeld C."/>
            <person name="Goodner B."/>
            <person name="Huber H."/>
            <person name="Stetter K."/>
            <person name="Lucas S."/>
            <person name="Copeland A."/>
            <person name="Lapidus A."/>
            <person name="Glavina del Rio T."/>
            <person name="Dalin E."/>
            <person name="Tice H."/>
            <person name="Bruce D."/>
            <person name="Goodwin L."/>
            <person name="Pitluck S."/>
            <person name="Saunders E."/>
            <person name="Brettin T."/>
            <person name="Detter J.C."/>
            <person name="Han C."/>
            <person name="Larimer F."/>
            <person name="Land M."/>
            <person name="Hauser L."/>
            <person name="Kyrpides N."/>
            <person name="Ovchinnikova G."/>
            <person name="Richardson P."/>
        </authorList>
    </citation>
    <scope>NUCLEOTIDE SEQUENCE [LARGE SCALE GENOMIC DNA]</scope>
    <source>
        <strain evidence="3">DSM 10501 / KC4</strain>
    </source>
</reference>
<dbReference type="RefSeq" id="WP_015739686.1">
    <property type="nucleotide sequence ID" value="NC_013385.1"/>
</dbReference>
<dbReference type="EMBL" id="CP001785">
    <property type="protein sequence ID" value="ACX52809.1"/>
    <property type="molecule type" value="Genomic_DNA"/>
</dbReference>
<dbReference type="eggNOG" id="COG3166">
    <property type="taxonomic scope" value="Bacteria"/>
</dbReference>
<dbReference type="Proteomes" id="UP000002620">
    <property type="component" value="Chromosome"/>
</dbReference>
<evidence type="ECO:0000256" key="1">
    <source>
        <dbReference type="SAM" id="Phobius"/>
    </source>
</evidence>
<evidence type="ECO:0000313" key="3">
    <source>
        <dbReference type="Proteomes" id="UP000002620"/>
    </source>
</evidence>
<dbReference type="PANTHER" id="PTHR40278:SF1">
    <property type="entry name" value="DNA UTILIZATION PROTEIN HOFN"/>
    <property type="match status" value="1"/>
</dbReference>
<keyword evidence="3" id="KW-1185">Reference proteome</keyword>
<organism evidence="2 3">
    <name type="scientific">Ammonifex degensii (strain DSM 10501 / KC4)</name>
    <dbReference type="NCBI Taxonomy" id="429009"/>
    <lineage>
        <taxon>Bacteria</taxon>
        <taxon>Bacillati</taxon>
        <taxon>Bacillota</taxon>
        <taxon>Clostridia</taxon>
        <taxon>Thermoanaerobacterales</taxon>
        <taxon>Thermoanaerobacteraceae</taxon>
        <taxon>Ammonifex</taxon>
    </lineage>
</organism>
<keyword evidence="1" id="KW-0472">Membrane</keyword>
<dbReference type="InterPro" id="IPR007813">
    <property type="entry name" value="PilN"/>
</dbReference>
<dbReference type="STRING" id="429009.Adeg_1717"/>
<dbReference type="HOGENOM" id="CLU_096752_0_0_9"/>
<sequence length="199" mass="22000">MNYKVNLLPPRLQVEGLVDKRRLLILVSTLLGGGGLVLGYGAFLLNFLLTKSELARTQQELSRLRPQVQAVEAIHTERVRLEKALKEYADIVHARRSWHSILKGIGDVCPADISLTVLEVVPAEKTQAGKASSKAELPPPASVVNIQGVSQSFTAIGVFERKLWESGYFQEVRLEKVSTDKSGLYAFTMQARLKEGMAK</sequence>
<name>C9R930_AMMDK</name>
<dbReference type="KEGG" id="adg:Adeg_1717"/>
<keyword evidence="1" id="KW-0812">Transmembrane</keyword>
<dbReference type="InterPro" id="IPR052534">
    <property type="entry name" value="Extracell_DNA_Util/SecSys_Comp"/>
</dbReference>